<reference evidence="1 2" key="1">
    <citation type="submission" date="2023-03" db="EMBL/GenBank/DDBJ databases">
        <title>Bacillus Genome Sequencing.</title>
        <authorList>
            <person name="Dunlap C."/>
        </authorList>
    </citation>
    <scope>NUCLEOTIDE SEQUENCE [LARGE SCALE GENOMIC DNA]</scope>
    <source>
        <strain evidence="1 2">B-23453</strain>
    </source>
</reference>
<name>A0ABU6MBZ9_9BACI</name>
<dbReference type="Proteomes" id="UP001341444">
    <property type="component" value="Unassembled WGS sequence"/>
</dbReference>
<keyword evidence="2" id="KW-1185">Reference proteome</keyword>
<evidence type="ECO:0000313" key="2">
    <source>
        <dbReference type="Proteomes" id="UP001341444"/>
    </source>
</evidence>
<organism evidence="1 2">
    <name type="scientific">Heyndrickxia acidicola</name>
    <dbReference type="NCBI Taxonomy" id="209389"/>
    <lineage>
        <taxon>Bacteria</taxon>
        <taxon>Bacillati</taxon>
        <taxon>Bacillota</taxon>
        <taxon>Bacilli</taxon>
        <taxon>Bacillales</taxon>
        <taxon>Bacillaceae</taxon>
        <taxon>Heyndrickxia</taxon>
    </lineage>
</organism>
<evidence type="ECO:0000313" key="1">
    <source>
        <dbReference type="EMBL" id="MED1201954.1"/>
    </source>
</evidence>
<protein>
    <submittedName>
        <fullName evidence="1">Uncharacterized protein</fullName>
    </submittedName>
</protein>
<proteinExistence type="predicted"/>
<sequence length="202" mass="22918">MDVLTDEVGLNRLYQELAELDRYSIEIGIFGSDDSFYTMIANVHEFGMTIHAKNQYLTIPTKEAEGRKAADIPGLFRPKGKNVLAVKDGDGIKVMFILKESVNIPERSFVRSTFDEKNDEWLDFLEGQIEKVCELEIDAKTVFNRLGAKIVGDIQEKMRDIRTPPNAPLTVENKGSDNPLIVDGSLRRHVTWKLVRDNGEYV</sequence>
<gene>
    <name evidence="1" type="ORF">P4T90_02485</name>
</gene>
<dbReference type="RefSeq" id="WP_066264502.1">
    <property type="nucleotide sequence ID" value="NZ_JARMAB010000004.1"/>
</dbReference>
<accession>A0ABU6MBZ9</accession>
<dbReference type="EMBL" id="JARMAB010000004">
    <property type="protein sequence ID" value="MED1201954.1"/>
    <property type="molecule type" value="Genomic_DNA"/>
</dbReference>
<comment type="caution">
    <text evidence="1">The sequence shown here is derived from an EMBL/GenBank/DDBJ whole genome shotgun (WGS) entry which is preliminary data.</text>
</comment>